<dbReference type="InterPro" id="IPR050190">
    <property type="entry name" value="UPF0213_domain"/>
</dbReference>
<dbReference type="EMBL" id="CP007451">
    <property type="protein sequence ID" value="AHW58691.1"/>
    <property type="molecule type" value="Genomic_DNA"/>
</dbReference>
<dbReference type="STRING" id="1168034.FH5T_01520"/>
<proteinExistence type="inferred from homology"/>
<evidence type="ECO:0000313" key="4">
    <source>
        <dbReference type="EMBL" id="SET11163.1"/>
    </source>
</evidence>
<dbReference type="PROSITE" id="PS50164">
    <property type="entry name" value="GIY_YIG"/>
    <property type="match status" value="1"/>
</dbReference>
<organism evidence="4 6">
    <name type="scientific">Draconibacterium orientale</name>
    <dbReference type="NCBI Taxonomy" id="1168034"/>
    <lineage>
        <taxon>Bacteria</taxon>
        <taxon>Pseudomonadati</taxon>
        <taxon>Bacteroidota</taxon>
        <taxon>Bacteroidia</taxon>
        <taxon>Marinilabiliales</taxon>
        <taxon>Prolixibacteraceae</taxon>
        <taxon>Draconibacterium</taxon>
    </lineage>
</organism>
<dbReference type="GO" id="GO:0004519">
    <property type="term" value="F:endonuclease activity"/>
    <property type="evidence" value="ECO:0007669"/>
    <property type="project" value="UniProtKB-KW"/>
</dbReference>
<gene>
    <name evidence="3" type="ORF">FH5T_01520</name>
    <name evidence="4" type="ORF">SAMN05444285_10656</name>
</gene>
<dbReference type="Pfam" id="PF01541">
    <property type="entry name" value="GIY-YIG"/>
    <property type="match status" value="1"/>
</dbReference>
<dbReference type="Gene3D" id="3.40.1440.10">
    <property type="entry name" value="GIY-YIG endonuclease"/>
    <property type="match status" value="1"/>
</dbReference>
<dbReference type="eggNOG" id="COG2827">
    <property type="taxonomic scope" value="Bacteria"/>
</dbReference>
<dbReference type="PANTHER" id="PTHR34477:SF1">
    <property type="entry name" value="UPF0213 PROTEIN YHBQ"/>
    <property type="match status" value="1"/>
</dbReference>
<dbReference type="OrthoDB" id="9807770at2"/>
<dbReference type="SUPFAM" id="SSF82771">
    <property type="entry name" value="GIY-YIG endonuclease"/>
    <property type="match status" value="1"/>
</dbReference>
<dbReference type="EMBL" id="FOHT01000006">
    <property type="protein sequence ID" value="SET11163.1"/>
    <property type="molecule type" value="Genomic_DNA"/>
</dbReference>
<name>X5DWR0_9BACT</name>
<reference evidence="3 5" key="1">
    <citation type="submission" date="2014-03" db="EMBL/GenBank/DDBJ databases">
        <title>Complete genome sequence of a deeply braunched marine Bacteroidia bacterium Draconibacterium orientale type strain FH5T.</title>
        <authorList>
            <person name="Li X."/>
            <person name="Wang X."/>
            <person name="Xie Z."/>
            <person name="Du Z."/>
            <person name="Chen G."/>
        </authorList>
    </citation>
    <scope>NUCLEOTIDE SEQUENCE [LARGE SCALE GENOMIC DNA]</scope>
    <source>
        <strain evidence="3 5">FH5</strain>
    </source>
</reference>
<evidence type="ECO:0000313" key="6">
    <source>
        <dbReference type="Proteomes" id="UP000181981"/>
    </source>
</evidence>
<dbReference type="InterPro" id="IPR000305">
    <property type="entry name" value="GIY-YIG_endonuc"/>
</dbReference>
<evidence type="ECO:0000256" key="1">
    <source>
        <dbReference type="ARBA" id="ARBA00007435"/>
    </source>
</evidence>
<evidence type="ECO:0000313" key="3">
    <source>
        <dbReference type="EMBL" id="AHW58691.1"/>
    </source>
</evidence>
<evidence type="ECO:0000259" key="2">
    <source>
        <dbReference type="PROSITE" id="PS50164"/>
    </source>
</evidence>
<dbReference type="KEGG" id="dori:FH5T_01520"/>
<keyword evidence="5" id="KW-1185">Reference proteome</keyword>
<protein>
    <submittedName>
        <fullName evidence="3">Excinuclease ABC subunit C</fullName>
    </submittedName>
    <submittedName>
        <fullName evidence="4">Putative endonuclease</fullName>
    </submittedName>
</protein>
<dbReference type="PANTHER" id="PTHR34477">
    <property type="entry name" value="UPF0213 PROTEIN YHBQ"/>
    <property type="match status" value="1"/>
</dbReference>
<evidence type="ECO:0000313" key="5">
    <source>
        <dbReference type="Proteomes" id="UP000023772"/>
    </source>
</evidence>
<reference evidence="4 6" key="2">
    <citation type="submission" date="2016-10" db="EMBL/GenBank/DDBJ databases">
        <authorList>
            <person name="de Groot N.N."/>
        </authorList>
    </citation>
    <scope>NUCLEOTIDE SEQUENCE [LARGE SCALE GENOMIC DNA]</scope>
    <source>
        <strain evidence="4 6">DSM 25947</strain>
    </source>
</reference>
<feature type="domain" description="GIY-YIG" evidence="2">
    <location>
        <begin position="2"/>
        <end position="78"/>
    </location>
</feature>
<dbReference type="RefSeq" id="WP_038554676.1">
    <property type="nucleotide sequence ID" value="NZ_CAXXJF010000003.1"/>
</dbReference>
<keyword evidence="4" id="KW-0540">Nuclease</keyword>
<keyword evidence="4" id="KW-0378">Hydrolase</keyword>
<dbReference type="AlphaFoldDB" id="X5DWR0"/>
<dbReference type="Proteomes" id="UP000181981">
    <property type="component" value="Unassembled WGS sequence"/>
</dbReference>
<keyword evidence="4" id="KW-0255">Endonuclease</keyword>
<dbReference type="SMART" id="SM00465">
    <property type="entry name" value="GIYc"/>
    <property type="match status" value="1"/>
</dbReference>
<dbReference type="Proteomes" id="UP000023772">
    <property type="component" value="Chromosome"/>
</dbReference>
<dbReference type="CDD" id="cd10456">
    <property type="entry name" value="GIY-YIG_UPF0213"/>
    <property type="match status" value="1"/>
</dbReference>
<dbReference type="InterPro" id="IPR035901">
    <property type="entry name" value="GIY-YIG_endonuc_sf"/>
</dbReference>
<comment type="similarity">
    <text evidence="1">Belongs to the UPF0213 family.</text>
</comment>
<sequence>MKTFYVYILKCSDGSYYVGVTNDIERRLEEHNKGVSANSFTFKRRPVELVFYETYNDFKIAEQWEKKLKGWSRKKKEALIERNWNKLKEYSVCQNDSHFSNFRDKNINHK</sequence>
<accession>X5DWR0</accession>
<dbReference type="HOGENOM" id="CLU_135650_4_1_10"/>